<keyword evidence="2" id="KW-0067">ATP-binding</keyword>
<evidence type="ECO:0000313" key="6">
    <source>
        <dbReference type="Proteomes" id="UP000675664"/>
    </source>
</evidence>
<dbReference type="SUPFAM" id="SSF52540">
    <property type="entry name" value="P-loop containing nucleoside triphosphate hydrolases"/>
    <property type="match status" value="1"/>
</dbReference>
<dbReference type="EMBL" id="JAGSND010000019">
    <property type="protein sequence ID" value="MBR0599957.1"/>
    <property type="molecule type" value="Genomic_DNA"/>
</dbReference>
<dbReference type="InterPro" id="IPR027417">
    <property type="entry name" value="P-loop_NTPase"/>
</dbReference>
<evidence type="ECO:0000256" key="3">
    <source>
        <dbReference type="ARBA" id="ARBA00046345"/>
    </source>
</evidence>
<evidence type="ECO:0000259" key="4">
    <source>
        <dbReference type="SMART" id="SM00670"/>
    </source>
</evidence>
<keyword evidence="1" id="KW-0547">Nucleotide-binding</keyword>
<feature type="domain" description="PIN" evidence="4">
    <location>
        <begin position="3"/>
        <end position="131"/>
    </location>
</feature>
<dbReference type="InterPro" id="IPR002716">
    <property type="entry name" value="PIN_dom"/>
</dbReference>
<proteinExistence type="inferred from homology"/>
<dbReference type="RefSeq" id="WP_227020090.1">
    <property type="nucleotide sequence ID" value="NZ_JAGSND010000019.1"/>
</dbReference>
<dbReference type="Gene3D" id="3.40.50.1010">
    <property type="entry name" value="5'-nuclease"/>
    <property type="match status" value="1"/>
</dbReference>
<evidence type="ECO:0000256" key="2">
    <source>
        <dbReference type="ARBA" id="ARBA00022840"/>
    </source>
</evidence>
<dbReference type="InterPro" id="IPR029060">
    <property type="entry name" value="PIN-like_dom_sf"/>
</dbReference>
<comment type="similarity">
    <text evidence="3">In the N-terminal section; belongs to the PINc/VapC protein family.</text>
</comment>
<dbReference type="Gene3D" id="3.40.50.300">
    <property type="entry name" value="P-loop containing nucleotide triphosphate hydrolases"/>
    <property type="match status" value="1"/>
</dbReference>
<protein>
    <submittedName>
        <fullName evidence="5">PhoH family protein</fullName>
    </submittedName>
</protein>
<dbReference type="GO" id="GO:0005829">
    <property type="term" value="C:cytosol"/>
    <property type="evidence" value="ECO:0007669"/>
    <property type="project" value="TreeGrafter"/>
</dbReference>
<reference evidence="5" key="2">
    <citation type="submission" date="2021-04" db="EMBL/GenBank/DDBJ databases">
        <authorList>
            <person name="Liu J."/>
        </authorList>
    </citation>
    <scope>NUCLEOTIDE SEQUENCE</scope>
    <source>
        <strain evidence="5">BAD-6</strain>
    </source>
</reference>
<evidence type="ECO:0000256" key="1">
    <source>
        <dbReference type="ARBA" id="ARBA00022741"/>
    </source>
</evidence>
<dbReference type="SMART" id="SM00670">
    <property type="entry name" value="PINc"/>
    <property type="match status" value="1"/>
</dbReference>
<dbReference type="GO" id="GO:0005524">
    <property type="term" value="F:ATP binding"/>
    <property type="evidence" value="ECO:0007669"/>
    <property type="project" value="UniProtKB-KW"/>
</dbReference>
<reference evidence="5" key="1">
    <citation type="submission" date="2021-04" db="EMBL/GenBank/DDBJ databases">
        <title>Sinoanaerobacter chloroacetimidivorans sp. nov., an obligate anaerobic bacterium isolated from anaerobic sludge.</title>
        <authorList>
            <person name="Bao Y."/>
        </authorList>
    </citation>
    <scope>NUCLEOTIDE SEQUENCE</scope>
    <source>
        <strain evidence="5">BAD-6</strain>
    </source>
</reference>
<dbReference type="InterPro" id="IPR051451">
    <property type="entry name" value="PhoH2-like"/>
</dbReference>
<dbReference type="Proteomes" id="UP000675664">
    <property type="component" value="Unassembled WGS sequence"/>
</dbReference>
<keyword evidence="6" id="KW-1185">Reference proteome</keyword>
<dbReference type="SUPFAM" id="SSF88723">
    <property type="entry name" value="PIN domain-like"/>
    <property type="match status" value="1"/>
</dbReference>
<gene>
    <name evidence="5" type="ORF">KCX82_18910</name>
</gene>
<dbReference type="CDD" id="cd09883">
    <property type="entry name" value="PIN_VapC_PhoHL-ATPase"/>
    <property type="match status" value="1"/>
</dbReference>
<dbReference type="PANTHER" id="PTHR30473:SF2">
    <property type="entry name" value="PIN DOMAIN-CONTAINING PROTEIN"/>
    <property type="match status" value="1"/>
</dbReference>
<dbReference type="AlphaFoldDB" id="A0A8J7W312"/>
<organism evidence="5 6">
    <name type="scientific">Sinanaerobacter chloroacetimidivorans</name>
    <dbReference type="NCBI Taxonomy" id="2818044"/>
    <lineage>
        <taxon>Bacteria</taxon>
        <taxon>Bacillati</taxon>
        <taxon>Bacillota</taxon>
        <taxon>Clostridia</taxon>
        <taxon>Peptostreptococcales</taxon>
        <taxon>Anaerovoracaceae</taxon>
        <taxon>Sinanaerobacter</taxon>
    </lineage>
</organism>
<dbReference type="Pfam" id="PF02562">
    <property type="entry name" value="PhoH"/>
    <property type="match status" value="1"/>
</dbReference>
<name>A0A8J7W312_9FIRM</name>
<dbReference type="Pfam" id="PF13638">
    <property type="entry name" value="PIN_4"/>
    <property type="match status" value="1"/>
</dbReference>
<accession>A0A8J7W312</accession>
<dbReference type="InterPro" id="IPR003714">
    <property type="entry name" value="PhoH"/>
</dbReference>
<evidence type="ECO:0000313" key="5">
    <source>
        <dbReference type="EMBL" id="MBR0599957.1"/>
    </source>
</evidence>
<sequence length="464" mass="51693">MIKNYILDTNVLIHFPGCIHTFEDNHIIIPLVCLEELDNLKKKDGILGYQAREAIREINNVRQYGDIHNGVKLPGGGTLRVELNHMNPVDIPDGVDLNKNDNKILTIALNIKNESKDISTILVTKDLCVAIKAEALNLEVQDYQNDKVDVDQIYKGYKEITLPSTQIDKIYNGGLKLSKKTGLTAYPNEFFCIKSSDHSSHETLAKYDGTKIVPLGYANDKAWGLTPRNREQKMAFELLMDEDLHLVTLSGGAGTGKSILSVAVALQKVIENNVYDKIILVKPVVSAGDPIGFLPGTENAKLKPFMDSFGDSIESLMTERSKKQTAEKNSKLKKNAKRNMEYQEKPAFSAEGFLDQYREAGIIEMKTFAFMRGRTLSNAMVIIDEAQEMTPHLAKLMLTRAGQGAKFVMIGDPSDNQIDNTLVDSKSNGLVYVIEKMKPYEITGHISLEEVERSPLAKIAEECL</sequence>
<dbReference type="PANTHER" id="PTHR30473">
    <property type="entry name" value="PROTEIN PHOH"/>
    <property type="match status" value="1"/>
</dbReference>
<comment type="caution">
    <text evidence="5">The sequence shown here is derived from an EMBL/GenBank/DDBJ whole genome shotgun (WGS) entry which is preliminary data.</text>
</comment>